<proteinExistence type="predicted"/>
<evidence type="ECO:0000313" key="1">
    <source>
        <dbReference type="EMBL" id="EGD54524.1"/>
    </source>
</evidence>
<accession>F1YL64</accession>
<sequence length="61" mass="6185">MRSAGSRSRVVSAAAITLTSITCRHSSTGVSATASRLLETPALWTSTSSVSIDSSAVSRAS</sequence>
<dbReference type="Proteomes" id="UP000035065">
    <property type="component" value="Unassembled WGS sequence"/>
</dbReference>
<dbReference type="EMBL" id="AEUD01000011">
    <property type="protein sequence ID" value="EGD54524.1"/>
    <property type="molecule type" value="Genomic_DNA"/>
</dbReference>
<comment type="caution">
    <text evidence="1">The sequence shown here is derived from an EMBL/GenBank/DDBJ whole genome shotgun (WGS) entry which is preliminary data.</text>
</comment>
<name>F1YL64_9ACTN</name>
<organism evidence="1 2">
    <name type="scientific">Gordonia neofelifaecis NRRL B-59395</name>
    <dbReference type="NCBI Taxonomy" id="644548"/>
    <lineage>
        <taxon>Bacteria</taxon>
        <taxon>Bacillati</taxon>
        <taxon>Actinomycetota</taxon>
        <taxon>Actinomycetes</taxon>
        <taxon>Mycobacteriales</taxon>
        <taxon>Gordoniaceae</taxon>
        <taxon>Gordonia</taxon>
    </lineage>
</organism>
<reference evidence="1 2" key="1">
    <citation type="journal article" date="2011" name="J. Bacteriol.">
        <title>Draft Genome Sequence of Gordonia neofelifaecis NRRL B-59395, a Cholesterol-Degrading Actinomycete.</title>
        <authorList>
            <person name="Ge F."/>
            <person name="Li W."/>
            <person name="Chen G."/>
            <person name="Liu Y."/>
            <person name="Zhang G."/>
            <person name="Yong B."/>
            <person name="Wang Q."/>
            <person name="Wang N."/>
            <person name="Huang Z."/>
            <person name="Li W."/>
            <person name="Wang J."/>
            <person name="Wu C."/>
            <person name="Xie Q."/>
            <person name="Liu G."/>
        </authorList>
    </citation>
    <scope>NUCLEOTIDE SEQUENCE [LARGE SCALE GENOMIC DNA]</scope>
    <source>
        <strain evidence="1 2">NRRL B-59395</strain>
    </source>
</reference>
<keyword evidence="2" id="KW-1185">Reference proteome</keyword>
<protein>
    <submittedName>
        <fullName evidence="1">Uncharacterized protein</fullName>
    </submittedName>
</protein>
<dbReference type="AlphaFoldDB" id="F1YL64"/>
<gene>
    <name evidence="1" type="ORF">SCNU_13108</name>
</gene>
<evidence type="ECO:0000313" key="2">
    <source>
        <dbReference type="Proteomes" id="UP000035065"/>
    </source>
</evidence>